<protein>
    <submittedName>
        <fullName evidence="2">DDE_Tnp_ISL3 domain-containing protein</fullName>
    </submittedName>
</protein>
<sequence>MDPLHLFNEIHRFMKQCQPRQRSCFKVTSTILNAKLPTFRAYRLGAPVVSERSLKLR</sequence>
<dbReference type="AlphaFoldDB" id="A0A1I8IC83"/>
<evidence type="ECO:0000313" key="2">
    <source>
        <dbReference type="WBParaSite" id="maker-uti_cns_0011386-snap-gene-0.2-mRNA-1"/>
    </source>
</evidence>
<proteinExistence type="predicted"/>
<name>A0A1I8IC83_9PLAT</name>
<accession>A0A1I8IC83</accession>
<evidence type="ECO:0000313" key="1">
    <source>
        <dbReference type="Proteomes" id="UP000095280"/>
    </source>
</evidence>
<dbReference type="Proteomes" id="UP000095280">
    <property type="component" value="Unplaced"/>
</dbReference>
<organism evidence="1 2">
    <name type="scientific">Macrostomum lignano</name>
    <dbReference type="NCBI Taxonomy" id="282301"/>
    <lineage>
        <taxon>Eukaryota</taxon>
        <taxon>Metazoa</taxon>
        <taxon>Spiralia</taxon>
        <taxon>Lophotrochozoa</taxon>
        <taxon>Platyhelminthes</taxon>
        <taxon>Rhabditophora</taxon>
        <taxon>Macrostomorpha</taxon>
        <taxon>Macrostomida</taxon>
        <taxon>Macrostomidae</taxon>
        <taxon>Macrostomum</taxon>
    </lineage>
</organism>
<keyword evidence="1" id="KW-1185">Reference proteome</keyword>
<dbReference type="WBParaSite" id="maker-uti_cns_0011386-snap-gene-0.2-mRNA-1">
    <property type="protein sequence ID" value="maker-uti_cns_0011386-snap-gene-0.2-mRNA-1"/>
    <property type="gene ID" value="maker-uti_cns_0011386-snap-gene-0.2"/>
</dbReference>
<reference evidence="2" key="1">
    <citation type="submission" date="2016-11" db="UniProtKB">
        <authorList>
            <consortium name="WormBaseParasite"/>
        </authorList>
    </citation>
    <scope>IDENTIFICATION</scope>
</reference>